<feature type="compositionally biased region" description="Basic and acidic residues" evidence="1">
    <location>
        <begin position="121"/>
        <end position="155"/>
    </location>
</feature>
<name>A0A7J6QK88_PEROL</name>
<evidence type="ECO:0000256" key="1">
    <source>
        <dbReference type="SAM" id="MobiDB-lite"/>
    </source>
</evidence>
<sequence length="563" mass="62169">MFRGRGRGAMRGGFRVPPGAAPLPPSRAGLSARPSSVGVPPAPVSAAPIHQGLTRTTVDSGPTSREPAPMLPMPQPLPPRVGPGEMPLPRPLKPTPLKPPDGTRELNNHPPLYARPTSLPLERRPLEDEPLSKRAKIDRGDEGRRQRGWDSKDSASVHARPVQNDDDSSRYARPAVVEERSASSVQKLDFVAPVETTEDNATEDLFYLRKEPITPAQQRLLLRECLVDVLVMHGKRRADGTRYIAHGELVFTFFDEILLRGGIKLRDLAPRDEVSQNNLHGLPGIGIEEIEGSCVTYRPTAMDATNRLRCSLKYWEATPAQVKLARAAVSYMERVTGSDVIPLGAYAIGMASRGDNLLKVALVHDDVISSRLQLICVAEANGWSVVRVSNGEYRPAADLTRLAMLHEDPVPRYLQVRIPNLTLEVEVHFMTGRDLKTELHRLKNEVDSAEPEMVLLAKAIRRLILRPCRSNEVDAAYISLLMVRSFYVSTAYRGMGLYQDYVDLLCFFAEEKEIGDSMSEWTSSGESLAGKKRGFSGVAFEGMHKGHTASVSLGEYFTSSMRA</sequence>
<gene>
    <name evidence="2" type="ORF">FOZ63_002415</name>
</gene>
<protein>
    <submittedName>
        <fullName evidence="2">Uncharacterized protein</fullName>
    </submittedName>
</protein>
<accession>A0A7J6QK88</accession>
<feature type="compositionally biased region" description="Polar residues" evidence="1">
    <location>
        <begin position="53"/>
        <end position="63"/>
    </location>
</feature>
<feature type="compositionally biased region" description="Pro residues" evidence="1">
    <location>
        <begin position="69"/>
        <end position="99"/>
    </location>
</feature>
<evidence type="ECO:0000313" key="3">
    <source>
        <dbReference type="Proteomes" id="UP000553632"/>
    </source>
</evidence>
<feature type="region of interest" description="Disordered" evidence="1">
    <location>
        <begin position="1"/>
        <end position="172"/>
    </location>
</feature>
<proteinExistence type="predicted"/>
<keyword evidence="3" id="KW-1185">Reference proteome</keyword>
<evidence type="ECO:0000313" key="2">
    <source>
        <dbReference type="EMBL" id="KAF4708648.1"/>
    </source>
</evidence>
<reference evidence="2 3" key="1">
    <citation type="submission" date="2020-04" db="EMBL/GenBank/DDBJ databases">
        <title>Perkinsus olseni comparative genomics.</title>
        <authorList>
            <person name="Bogema D.R."/>
        </authorList>
    </citation>
    <scope>NUCLEOTIDE SEQUENCE [LARGE SCALE GENOMIC DNA]</scope>
    <source>
        <strain evidence="2 3">ATCC PRA-207</strain>
    </source>
</reference>
<dbReference type="Proteomes" id="UP000553632">
    <property type="component" value="Unassembled WGS sequence"/>
</dbReference>
<feature type="compositionally biased region" description="Low complexity" evidence="1">
    <location>
        <begin position="31"/>
        <end position="48"/>
    </location>
</feature>
<comment type="caution">
    <text evidence="2">The sequence shown here is derived from an EMBL/GenBank/DDBJ whole genome shotgun (WGS) entry which is preliminary data.</text>
</comment>
<dbReference type="EMBL" id="JABANO010032398">
    <property type="protein sequence ID" value="KAF4708648.1"/>
    <property type="molecule type" value="Genomic_DNA"/>
</dbReference>
<dbReference type="AlphaFoldDB" id="A0A7J6QK88"/>
<organism evidence="2 3">
    <name type="scientific">Perkinsus olseni</name>
    <name type="common">Perkinsus atlanticus</name>
    <dbReference type="NCBI Taxonomy" id="32597"/>
    <lineage>
        <taxon>Eukaryota</taxon>
        <taxon>Sar</taxon>
        <taxon>Alveolata</taxon>
        <taxon>Perkinsozoa</taxon>
        <taxon>Perkinsea</taxon>
        <taxon>Perkinsida</taxon>
        <taxon>Perkinsidae</taxon>
        <taxon>Perkinsus</taxon>
    </lineage>
</organism>